<organism evidence="1 2">
    <name type="scientific">Kingdonia uniflora</name>
    <dbReference type="NCBI Taxonomy" id="39325"/>
    <lineage>
        <taxon>Eukaryota</taxon>
        <taxon>Viridiplantae</taxon>
        <taxon>Streptophyta</taxon>
        <taxon>Embryophyta</taxon>
        <taxon>Tracheophyta</taxon>
        <taxon>Spermatophyta</taxon>
        <taxon>Magnoliopsida</taxon>
        <taxon>Ranunculales</taxon>
        <taxon>Circaeasteraceae</taxon>
        <taxon>Kingdonia</taxon>
    </lineage>
</organism>
<keyword evidence="2" id="KW-1185">Reference proteome</keyword>
<gene>
    <name evidence="1" type="ORF">GIB67_031814</name>
</gene>
<dbReference type="EMBL" id="JACGCM010002647">
    <property type="protein sequence ID" value="KAF6137535.1"/>
    <property type="molecule type" value="Genomic_DNA"/>
</dbReference>
<dbReference type="OrthoDB" id="1751583at2759"/>
<accession>A0A7J7L4I2</accession>
<comment type="caution">
    <text evidence="1">The sequence shown here is derived from an EMBL/GenBank/DDBJ whole genome shotgun (WGS) entry which is preliminary data.</text>
</comment>
<evidence type="ECO:0000313" key="1">
    <source>
        <dbReference type="EMBL" id="KAF6137535.1"/>
    </source>
</evidence>
<name>A0A7J7L4I2_9MAGN</name>
<dbReference type="Proteomes" id="UP000541444">
    <property type="component" value="Unassembled WGS sequence"/>
</dbReference>
<reference evidence="1 2" key="1">
    <citation type="journal article" date="2020" name="IScience">
        <title>Genome Sequencing of the Endangered Kingdonia uniflora (Circaeasteraceae, Ranunculales) Reveals Potential Mechanisms of Evolutionary Specialization.</title>
        <authorList>
            <person name="Sun Y."/>
            <person name="Deng T."/>
            <person name="Zhang A."/>
            <person name="Moore M.J."/>
            <person name="Landis J.B."/>
            <person name="Lin N."/>
            <person name="Zhang H."/>
            <person name="Zhang X."/>
            <person name="Huang J."/>
            <person name="Zhang X."/>
            <person name="Sun H."/>
            <person name="Wang H."/>
        </authorList>
    </citation>
    <scope>NUCLEOTIDE SEQUENCE [LARGE SCALE GENOMIC DNA]</scope>
    <source>
        <strain evidence="1">TB1705</strain>
        <tissue evidence="1">Leaf</tissue>
    </source>
</reference>
<protein>
    <submittedName>
        <fullName evidence="1">Uncharacterized protein</fullName>
    </submittedName>
</protein>
<sequence>MLEDDIEWIQCLKEALIIKIGYHLRQLFCVILINCNLFSPEELWDKFFGNIYNDLKKQIQDIYKISKLAEDQVTDYGLYLSEKLFLE</sequence>
<proteinExistence type="predicted"/>
<dbReference type="AlphaFoldDB" id="A0A7J7L4I2"/>
<evidence type="ECO:0000313" key="2">
    <source>
        <dbReference type="Proteomes" id="UP000541444"/>
    </source>
</evidence>